<evidence type="ECO:0000256" key="1">
    <source>
        <dbReference type="SAM" id="MobiDB-lite"/>
    </source>
</evidence>
<feature type="region of interest" description="Disordered" evidence="1">
    <location>
        <begin position="28"/>
        <end position="53"/>
    </location>
</feature>
<evidence type="ECO:0000313" key="3">
    <source>
        <dbReference type="Proteomes" id="UP000784294"/>
    </source>
</evidence>
<gene>
    <name evidence="2" type="ORF">PXEA_LOCUS6776</name>
</gene>
<protein>
    <submittedName>
        <fullName evidence="2">Uncharacterized protein</fullName>
    </submittedName>
</protein>
<evidence type="ECO:0000313" key="2">
    <source>
        <dbReference type="EMBL" id="VEL13336.1"/>
    </source>
</evidence>
<dbReference type="EMBL" id="CAAALY010017466">
    <property type="protein sequence ID" value="VEL13336.1"/>
    <property type="molecule type" value="Genomic_DNA"/>
</dbReference>
<dbReference type="AlphaFoldDB" id="A0A3S5BQ97"/>
<accession>A0A3S5BQ97</accession>
<reference evidence="2" key="1">
    <citation type="submission" date="2018-11" db="EMBL/GenBank/DDBJ databases">
        <authorList>
            <consortium name="Pathogen Informatics"/>
        </authorList>
    </citation>
    <scope>NUCLEOTIDE SEQUENCE</scope>
</reference>
<feature type="compositionally biased region" description="Polar residues" evidence="1">
    <location>
        <begin position="38"/>
        <end position="53"/>
    </location>
</feature>
<dbReference type="PROSITE" id="PS51257">
    <property type="entry name" value="PROKAR_LIPOPROTEIN"/>
    <property type="match status" value="1"/>
</dbReference>
<organism evidence="2 3">
    <name type="scientific">Protopolystoma xenopodis</name>
    <dbReference type="NCBI Taxonomy" id="117903"/>
    <lineage>
        <taxon>Eukaryota</taxon>
        <taxon>Metazoa</taxon>
        <taxon>Spiralia</taxon>
        <taxon>Lophotrochozoa</taxon>
        <taxon>Platyhelminthes</taxon>
        <taxon>Monogenea</taxon>
        <taxon>Polyopisthocotylea</taxon>
        <taxon>Polystomatidea</taxon>
        <taxon>Polystomatidae</taxon>
        <taxon>Protopolystoma</taxon>
    </lineage>
</organism>
<sequence length="101" mass="11292">MEGGRSPSFSVLLSACPCLTYRRLDETTDWGSSRPHRTNTGLSRPYSVSSSSNTGTARLILILAPARPALGRHHLPGWAHTRILIHTYLHTFTYSLVFLFH</sequence>
<proteinExistence type="predicted"/>
<dbReference type="Proteomes" id="UP000784294">
    <property type="component" value="Unassembled WGS sequence"/>
</dbReference>
<keyword evidence="3" id="KW-1185">Reference proteome</keyword>
<name>A0A3S5BQ97_9PLAT</name>
<comment type="caution">
    <text evidence="2">The sequence shown here is derived from an EMBL/GenBank/DDBJ whole genome shotgun (WGS) entry which is preliminary data.</text>
</comment>